<organism evidence="2 3">
    <name type="scientific">Streptococcus hillyeri</name>
    <dbReference type="NCBI Taxonomy" id="2282420"/>
    <lineage>
        <taxon>Bacteria</taxon>
        <taxon>Bacillati</taxon>
        <taxon>Bacillota</taxon>
        <taxon>Bacilli</taxon>
        <taxon>Lactobacillales</taxon>
        <taxon>Streptococcaceae</taxon>
        <taxon>Streptococcus</taxon>
    </lineage>
</organism>
<keyword evidence="3" id="KW-1185">Reference proteome</keyword>
<feature type="compositionally biased region" description="Low complexity" evidence="1">
    <location>
        <begin position="48"/>
        <end position="61"/>
    </location>
</feature>
<dbReference type="EMBL" id="RCVM01000002">
    <property type="protein sequence ID" value="RLY04708.1"/>
    <property type="molecule type" value="Genomic_DNA"/>
</dbReference>
<accession>A0A3L9DWR6</accession>
<evidence type="ECO:0000313" key="2">
    <source>
        <dbReference type="EMBL" id="RLY04708.1"/>
    </source>
</evidence>
<evidence type="ECO:0000313" key="3">
    <source>
        <dbReference type="Proteomes" id="UP000279194"/>
    </source>
</evidence>
<dbReference type="AlphaFoldDB" id="A0A3L9DWR6"/>
<name>A0A3L9DWR6_9STRE</name>
<dbReference type="OrthoDB" id="2237377at2"/>
<comment type="caution">
    <text evidence="2">The sequence shown here is derived from an EMBL/GenBank/DDBJ whole genome shotgun (WGS) entry which is preliminary data.</text>
</comment>
<feature type="compositionally biased region" description="Low complexity" evidence="1">
    <location>
        <begin position="9"/>
        <end position="31"/>
    </location>
</feature>
<evidence type="ECO:0000256" key="1">
    <source>
        <dbReference type="SAM" id="MobiDB-lite"/>
    </source>
</evidence>
<sequence>MIFVKYKSKTSQTTSKNSQSSKNPKKQTTTTESLESKRIESTSQIEAQTSQNENTSQSQVSEAATQLQGGTGVWEATSGILDIDKEVSVYVASDKSSEIVFTKPVGSQVEWDKYSGQTHEENACNHFLATCIFSKYFHDIYTHTSIQPLFRLYYNKISWLKIYLFMKNRYLKAIFSSCVCRG</sequence>
<gene>
    <name evidence="2" type="ORF">EAF07_01570</name>
</gene>
<dbReference type="RefSeq" id="WP_121834550.1">
    <property type="nucleotide sequence ID" value="NZ_CP163513.1"/>
</dbReference>
<protein>
    <submittedName>
        <fullName evidence="2">Uncharacterized protein</fullName>
    </submittedName>
</protein>
<feature type="region of interest" description="Disordered" evidence="1">
    <location>
        <begin position="1"/>
        <end position="61"/>
    </location>
</feature>
<dbReference type="Proteomes" id="UP000279194">
    <property type="component" value="Unassembled WGS sequence"/>
</dbReference>
<proteinExistence type="predicted"/>
<reference evidence="2 3" key="1">
    <citation type="submission" date="2018-10" db="EMBL/GenBank/DDBJ databases">
        <title>Streptococcus hillyeri sp. nov., isolated from equine tracheal sample.</title>
        <authorList>
            <person name="Macfadyen A.C."/>
            <person name="Waller A."/>
            <person name="Paterson G.K."/>
        </authorList>
    </citation>
    <scope>NUCLEOTIDE SEQUENCE [LARGE SCALE GENOMIC DNA]</scope>
    <source>
        <strain evidence="2 3">28462</strain>
    </source>
</reference>